<gene>
    <name evidence="2" type="ORF">WA026_001458</name>
</gene>
<evidence type="ECO:0000313" key="3">
    <source>
        <dbReference type="Proteomes" id="UP001431783"/>
    </source>
</evidence>
<proteinExistence type="predicted"/>
<protein>
    <submittedName>
        <fullName evidence="2">Uncharacterized protein</fullName>
    </submittedName>
</protein>
<keyword evidence="3" id="KW-1185">Reference proteome</keyword>
<dbReference type="Proteomes" id="UP001431783">
    <property type="component" value="Unassembled WGS sequence"/>
</dbReference>
<dbReference type="AlphaFoldDB" id="A0AAW1UPZ9"/>
<feature type="region of interest" description="Disordered" evidence="1">
    <location>
        <begin position="1"/>
        <end position="60"/>
    </location>
</feature>
<dbReference type="EMBL" id="JARQZJ010000091">
    <property type="protein sequence ID" value="KAK9883273.1"/>
    <property type="molecule type" value="Genomic_DNA"/>
</dbReference>
<comment type="caution">
    <text evidence="2">The sequence shown here is derived from an EMBL/GenBank/DDBJ whole genome shotgun (WGS) entry which is preliminary data.</text>
</comment>
<name>A0AAW1UPZ9_9CUCU</name>
<reference evidence="2 3" key="1">
    <citation type="submission" date="2023-03" db="EMBL/GenBank/DDBJ databases">
        <title>Genome insight into feeding habits of ladybird beetles.</title>
        <authorList>
            <person name="Li H.-S."/>
            <person name="Huang Y.-H."/>
            <person name="Pang H."/>
        </authorList>
    </citation>
    <scope>NUCLEOTIDE SEQUENCE [LARGE SCALE GENOMIC DNA]</scope>
    <source>
        <strain evidence="2">SYSU_2023b</strain>
        <tissue evidence="2">Whole body</tissue>
    </source>
</reference>
<organism evidence="2 3">
    <name type="scientific">Henosepilachna vigintioctopunctata</name>
    <dbReference type="NCBI Taxonomy" id="420089"/>
    <lineage>
        <taxon>Eukaryota</taxon>
        <taxon>Metazoa</taxon>
        <taxon>Ecdysozoa</taxon>
        <taxon>Arthropoda</taxon>
        <taxon>Hexapoda</taxon>
        <taxon>Insecta</taxon>
        <taxon>Pterygota</taxon>
        <taxon>Neoptera</taxon>
        <taxon>Endopterygota</taxon>
        <taxon>Coleoptera</taxon>
        <taxon>Polyphaga</taxon>
        <taxon>Cucujiformia</taxon>
        <taxon>Coccinelloidea</taxon>
        <taxon>Coccinellidae</taxon>
        <taxon>Epilachninae</taxon>
        <taxon>Epilachnini</taxon>
        <taxon>Henosepilachna</taxon>
    </lineage>
</organism>
<evidence type="ECO:0000313" key="2">
    <source>
        <dbReference type="EMBL" id="KAK9883273.1"/>
    </source>
</evidence>
<sequence length="197" mass="23189">MGSSNSKKPEITIKSIRMSTEDIRSSLRRKRPPLSKEDLHQTLISNSKQLETLRPKQSKKKQLEINQLQKLVSDVSEELLEYNDEHLDKSTDESHSFIHIEPDQLKKQKKNLKCIKTPTPKLKSSNYLDDIERELSRVKSDVSVGIKNEDNKFILLQKKKIEMLSTDLEMLNIQKRRQFTIRSNNWKRTFTDITKRL</sequence>
<accession>A0AAW1UPZ9</accession>
<evidence type="ECO:0000256" key="1">
    <source>
        <dbReference type="SAM" id="MobiDB-lite"/>
    </source>
</evidence>